<evidence type="ECO:0000313" key="6">
    <source>
        <dbReference type="Proteomes" id="UP000292346"/>
    </source>
</evidence>
<dbReference type="InterPro" id="IPR029058">
    <property type="entry name" value="AB_hydrolase_fold"/>
</dbReference>
<keyword evidence="3 5" id="KW-0378">Hydrolase</keyword>
<dbReference type="Proteomes" id="UP000292346">
    <property type="component" value="Unassembled WGS sequence"/>
</dbReference>
<evidence type="ECO:0000256" key="2">
    <source>
        <dbReference type="ARBA" id="ARBA00022729"/>
    </source>
</evidence>
<dbReference type="Pfam" id="PF00561">
    <property type="entry name" value="Abhydrolase_1"/>
    <property type="match status" value="1"/>
</dbReference>
<evidence type="ECO:0000313" key="5">
    <source>
        <dbReference type="EMBL" id="TCC07226.1"/>
    </source>
</evidence>
<evidence type="ECO:0000256" key="1">
    <source>
        <dbReference type="ARBA" id="ARBA00010088"/>
    </source>
</evidence>
<dbReference type="SUPFAM" id="SSF53474">
    <property type="entry name" value="alpha/beta-Hydrolases"/>
    <property type="match status" value="1"/>
</dbReference>
<feature type="domain" description="AB hydrolase-1" evidence="4">
    <location>
        <begin position="135"/>
        <end position="503"/>
    </location>
</feature>
<dbReference type="OrthoDB" id="3930934at2"/>
<dbReference type="EMBL" id="SJJZ01000002">
    <property type="protein sequence ID" value="TCC07226.1"/>
    <property type="molecule type" value="Genomic_DNA"/>
</dbReference>
<evidence type="ECO:0000259" key="4">
    <source>
        <dbReference type="Pfam" id="PF00561"/>
    </source>
</evidence>
<dbReference type="Gene3D" id="3.40.50.1820">
    <property type="entry name" value="alpha/beta hydrolase"/>
    <property type="match status" value="1"/>
</dbReference>
<sequence length="532" mass="55822">MIRTPAQFVAEWLLTGAATTKHAHSRPTDLRPDFGLAGWLRRVPTGVVGWVGGVLGLVAVLGLGSCSSDPGSADIEWGDCSAVADAGGTNLPADRFELRCGVVEVDLDPAHKAAGTVGVQVIRVHRSGGAASKDPLLLIAGGPGQSGVDYAVVAAGLLPETVLDRFDLVGFDPRGVGRSQAIRCEHTDTGTPTFADVLTDVGYARAAGVMRGITDECAAALGSKAALFSTTATAVDIDRIRAALGQSTLTYLGWSYGAKLGAEYARLYPDKVRAAVLDAPTDPGTTWIETVERQLAGFEGAFDQFTAWCATQDSCDRFGNVRTFVGGLVRKAQESPIPSRRPADDVPTYGVDVIDAVVASLYDDARWADLADGLREAADGDSGTLRELADAGRGDQDADDALLVINCNDSAPGPSEGEIRAAGVRFAKQFPLFGVWGSWQLFGCAFWQSPRHTLQPPVAATEHPIVVVGTRHDPATPYGGAVAMAASLGNAELLTWEGQGHTAVGRNDCINRYVADYLASLTVPPHNARCPA</sequence>
<dbReference type="PANTHER" id="PTHR43248">
    <property type="entry name" value="2-SUCCINYL-6-HYDROXY-2,4-CYCLOHEXADIENE-1-CARBOXYLATE SYNTHASE"/>
    <property type="match status" value="1"/>
</dbReference>
<dbReference type="InterPro" id="IPR000073">
    <property type="entry name" value="AB_hydrolase_1"/>
</dbReference>
<accession>A0A4V2LZ84</accession>
<organism evidence="5 6">
    <name type="scientific">Kribbella soli</name>
    <dbReference type="NCBI Taxonomy" id="1124743"/>
    <lineage>
        <taxon>Bacteria</taxon>
        <taxon>Bacillati</taxon>
        <taxon>Actinomycetota</taxon>
        <taxon>Actinomycetes</taxon>
        <taxon>Propionibacteriales</taxon>
        <taxon>Kribbellaceae</taxon>
        <taxon>Kribbella</taxon>
    </lineage>
</organism>
<name>A0A4V2LZ84_9ACTN</name>
<reference evidence="5 6" key="1">
    <citation type="submission" date="2019-02" db="EMBL/GenBank/DDBJ databases">
        <title>Kribbella capetownensis sp. nov. and Kribbella speibonae sp. nov., isolated from soil.</title>
        <authorList>
            <person name="Curtis S.M."/>
            <person name="Norton I."/>
            <person name="Everest G.J."/>
            <person name="Meyers P.R."/>
        </authorList>
    </citation>
    <scope>NUCLEOTIDE SEQUENCE [LARGE SCALE GENOMIC DNA]</scope>
    <source>
        <strain evidence="5 6">KCTC 29219</strain>
    </source>
</reference>
<dbReference type="InterPro" id="IPR051601">
    <property type="entry name" value="Serine_prot/Carboxylest_S33"/>
</dbReference>
<dbReference type="PANTHER" id="PTHR43248:SF29">
    <property type="entry name" value="TRIPEPTIDYL AMINOPEPTIDASE"/>
    <property type="match status" value="1"/>
</dbReference>
<dbReference type="AlphaFoldDB" id="A0A4V2LZ84"/>
<evidence type="ECO:0000256" key="3">
    <source>
        <dbReference type="ARBA" id="ARBA00022801"/>
    </source>
</evidence>
<dbReference type="GO" id="GO:0016787">
    <property type="term" value="F:hydrolase activity"/>
    <property type="evidence" value="ECO:0007669"/>
    <property type="project" value="UniProtKB-KW"/>
</dbReference>
<keyword evidence="2" id="KW-0732">Signal</keyword>
<comment type="similarity">
    <text evidence="1">Belongs to the peptidase S33 family.</text>
</comment>
<protein>
    <submittedName>
        <fullName evidence="5">Alpha/beta hydrolase</fullName>
    </submittedName>
</protein>
<gene>
    <name evidence="5" type="ORF">E0H45_14525</name>
</gene>
<proteinExistence type="inferred from homology"/>
<keyword evidence="6" id="KW-1185">Reference proteome</keyword>
<comment type="caution">
    <text evidence="5">The sequence shown here is derived from an EMBL/GenBank/DDBJ whole genome shotgun (WGS) entry which is preliminary data.</text>
</comment>